<feature type="compositionally biased region" description="Basic and acidic residues" evidence="1">
    <location>
        <begin position="109"/>
        <end position="128"/>
    </location>
</feature>
<evidence type="ECO:0000313" key="3">
    <source>
        <dbReference type="Proteomes" id="UP000230002"/>
    </source>
</evidence>
<protein>
    <submittedName>
        <fullName evidence="2">Uncharacterized protein</fullName>
    </submittedName>
</protein>
<dbReference type="PANTHER" id="PTHR34066">
    <property type="entry name" value="GROWTH FACTOR 2"/>
    <property type="match status" value="1"/>
</dbReference>
<dbReference type="EMBL" id="AYKW01000012">
    <property type="protein sequence ID" value="PIL32073.1"/>
    <property type="molecule type" value="Genomic_DNA"/>
</dbReference>
<reference evidence="2 3" key="1">
    <citation type="journal article" date="2015" name="Sci. Rep.">
        <title>Chromosome-level genome map provides insights into diverse defense mechanisms in the medicinal fungus Ganoderma sinense.</title>
        <authorList>
            <person name="Zhu Y."/>
            <person name="Xu J."/>
            <person name="Sun C."/>
            <person name="Zhou S."/>
            <person name="Xu H."/>
            <person name="Nelson D.R."/>
            <person name="Qian J."/>
            <person name="Song J."/>
            <person name="Luo H."/>
            <person name="Xiang L."/>
            <person name="Li Y."/>
            <person name="Xu Z."/>
            <person name="Ji A."/>
            <person name="Wang L."/>
            <person name="Lu S."/>
            <person name="Hayward A."/>
            <person name="Sun W."/>
            <person name="Li X."/>
            <person name="Schwartz D.C."/>
            <person name="Wang Y."/>
            <person name="Chen S."/>
        </authorList>
    </citation>
    <scope>NUCLEOTIDE SEQUENCE [LARGE SCALE GENOMIC DNA]</scope>
    <source>
        <strain evidence="2 3">ZZ0214-1</strain>
    </source>
</reference>
<dbReference type="PANTHER" id="PTHR34066:SF1">
    <property type="entry name" value="DUF1764 FAMILY PROTEIN"/>
    <property type="match status" value="1"/>
</dbReference>
<dbReference type="OrthoDB" id="20835at2759"/>
<comment type="caution">
    <text evidence="2">The sequence shown here is derived from an EMBL/GenBank/DDBJ whole genome shotgun (WGS) entry which is preliminary data.</text>
</comment>
<gene>
    <name evidence="2" type="ORF">GSI_06777</name>
</gene>
<organism evidence="2 3">
    <name type="scientific">Ganoderma sinense ZZ0214-1</name>
    <dbReference type="NCBI Taxonomy" id="1077348"/>
    <lineage>
        <taxon>Eukaryota</taxon>
        <taxon>Fungi</taxon>
        <taxon>Dikarya</taxon>
        <taxon>Basidiomycota</taxon>
        <taxon>Agaricomycotina</taxon>
        <taxon>Agaricomycetes</taxon>
        <taxon>Polyporales</taxon>
        <taxon>Polyporaceae</taxon>
        <taxon>Ganoderma</taxon>
    </lineage>
</organism>
<name>A0A2G8SE91_9APHY</name>
<evidence type="ECO:0000313" key="2">
    <source>
        <dbReference type="EMBL" id="PIL32073.1"/>
    </source>
</evidence>
<sequence>MPASEIDDIFASKGSLPPPTPSKTSSNPALPPDKEKRGKKRKAHDGDKLLKRKHERTDDAPAPSKPAKRKMPETVFDPSVVLPYAKQSKTAKAEKSGVSAVQSKKSKKAREDEDRFKDSRGTGPRRKTEEGFTIYKEDELGITDQGGGQYRVIRPVPLHHPPELLLQILHCVLSIVNAVSECIPAVPCVNRGYVIYPYAFSMPSVSFWLYRSLAYRSGNGRTRSMCSQKRIFP</sequence>
<keyword evidence="3" id="KW-1185">Reference proteome</keyword>
<dbReference type="Proteomes" id="UP000230002">
    <property type="component" value="Unassembled WGS sequence"/>
</dbReference>
<proteinExistence type="predicted"/>
<dbReference type="AlphaFoldDB" id="A0A2G8SE91"/>
<accession>A0A2G8SE91</accession>
<dbReference type="Pfam" id="PF08576">
    <property type="entry name" value="DUF1764"/>
    <property type="match status" value="1"/>
</dbReference>
<dbReference type="InterPro" id="IPR013885">
    <property type="entry name" value="DUF1764_euk"/>
</dbReference>
<feature type="compositionally biased region" description="Basic and acidic residues" evidence="1">
    <location>
        <begin position="44"/>
        <end position="59"/>
    </location>
</feature>
<feature type="region of interest" description="Disordered" evidence="1">
    <location>
        <begin position="1"/>
        <end position="128"/>
    </location>
</feature>
<evidence type="ECO:0000256" key="1">
    <source>
        <dbReference type="SAM" id="MobiDB-lite"/>
    </source>
</evidence>